<organism evidence="1 2">
    <name type="scientific">Dreissena polymorpha</name>
    <name type="common">Zebra mussel</name>
    <name type="synonym">Mytilus polymorpha</name>
    <dbReference type="NCBI Taxonomy" id="45954"/>
    <lineage>
        <taxon>Eukaryota</taxon>
        <taxon>Metazoa</taxon>
        <taxon>Spiralia</taxon>
        <taxon>Lophotrochozoa</taxon>
        <taxon>Mollusca</taxon>
        <taxon>Bivalvia</taxon>
        <taxon>Autobranchia</taxon>
        <taxon>Heteroconchia</taxon>
        <taxon>Euheterodonta</taxon>
        <taxon>Imparidentia</taxon>
        <taxon>Neoheterodontei</taxon>
        <taxon>Myida</taxon>
        <taxon>Dreissenoidea</taxon>
        <taxon>Dreissenidae</taxon>
        <taxon>Dreissena</taxon>
    </lineage>
</organism>
<reference evidence="1" key="2">
    <citation type="submission" date="2020-11" db="EMBL/GenBank/DDBJ databases">
        <authorList>
            <person name="McCartney M.A."/>
            <person name="Auch B."/>
            <person name="Kono T."/>
            <person name="Mallez S."/>
            <person name="Becker A."/>
            <person name="Gohl D.M."/>
            <person name="Silverstein K.A.T."/>
            <person name="Koren S."/>
            <person name="Bechman K.B."/>
            <person name="Herman A."/>
            <person name="Abrahante J.E."/>
            <person name="Garbe J."/>
        </authorList>
    </citation>
    <scope>NUCLEOTIDE SEQUENCE</scope>
    <source>
        <strain evidence="1">Duluth1</strain>
        <tissue evidence="1">Whole animal</tissue>
    </source>
</reference>
<accession>A0A9D4IGI9</accession>
<comment type="caution">
    <text evidence="1">The sequence shown here is derived from an EMBL/GenBank/DDBJ whole genome shotgun (WGS) entry which is preliminary data.</text>
</comment>
<evidence type="ECO:0000313" key="2">
    <source>
        <dbReference type="Proteomes" id="UP000828390"/>
    </source>
</evidence>
<keyword evidence="2" id="KW-1185">Reference proteome</keyword>
<reference evidence="1" key="1">
    <citation type="journal article" date="2019" name="bioRxiv">
        <title>The Genome of the Zebra Mussel, Dreissena polymorpha: A Resource for Invasive Species Research.</title>
        <authorList>
            <person name="McCartney M.A."/>
            <person name="Auch B."/>
            <person name="Kono T."/>
            <person name="Mallez S."/>
            <person name="Zhang Y."/>
            <person name="Obille A."/>
            <person name="Becker A."/>
            <person name="Abrahante J.E."/>
            <person name="Garbe J."/>
            <person name="Badalamenti J.P."/>
            <person name="Herman A."/>
            <person name="Mangelson H."/>
            <person name="Liachko I."/>
            <person name="Sullivan S."/>
            <person name="Sone E.D."/>
            <person name="Koren S."/>
            <person name="Silverstein K.A.T."/>
            <person name="Beckman K.B."/>
            <person name="Gohl D.M."/>
        </authorList>
    </citation>
    <scope>NUCLEOTIDE SEQUENCE</scope>
    <source>
        <strain evidence="1">Duluth1</strain>
        <tissue evidence="1">Whole animal</tissue>
    </source>
</reference>
<proteinExistence type="predicted"/>
<evidence type="ECO:0000313" key="1">
    <source>
        <dbReference type="EMBL" id="KAH3773255.1"/>
    </source>
</evidence>
<dbReference type="EMBL" id="JAIWYP010000009">
    <property type="protein sequence ID" value="KAH3773255.1"/>
    <property type="molecule type" value="Genomic_DNA"/>
</dbReference>
<sequence>MRNPTEQILDDLNGLFLFRNTAFSAQVCAELAAEEGKARECLMLIRRAVPCIQLDCSTFIRTSSQNDSESENNDSESLPVRHVTKYSVLPKLAQTIDMDLFKAPSTLTHLC</sequence>
<protein>
    <submittedName>
        <fullName evidence="1">Uncharacterized protein</fullName>
    </submittedName>
</protein>
<dbReference type="Proteomes" id="UP000828390">
    <property type="component" value="Unassembled WGS sequence"/>
</dbReference>
<gene>
    <name evidence="1" type="ORF">DPMN_174613</name>
</gene>
<name>A0A9D4IGI9_DREPO</name>
<dbReference type="AlphaFoldDB" id="A0A9D4IGI9"/>